<organism evidence="8 9">
    <name type="scientific">Aplysia californica</name>
    <name type="common">California sea hare</name>
    <dbReference type="NCBI Taxonomy" id="6500"/>
    <lineage>
        <taxon>Eukaryota</taxon>
        <taxon>Metazoa</taxon>
        <taxon>Spiralia</taxon>
        <taxon>Lophotrochozoa</taxon>
        <taxon>Mollusca</taxon>
        <taxon>Gastropoda</taxon>
        <taxon>Heterobranchia</taxon>
        <taxon>Euthyneura</taxon>
        <taxon>Tectipleura</taxon>
        <taxon>Aplysiida</taxon>
        <taxon>Aplysioidea</taxon>
        <taxon>Aplysiidae</taxon>
        <taxon>Aplysia</taxon>
    </lineage>
</organism>
<dbReference type="InterPro" id="IPR008271">
    <property type="entry name" value="Ser/Thr_kinase_AS"/>
</dbReference>
<name>A0ABM1A6E6_APLCA</name>
<keyword evidence="8" id="KW-1185">Reference proteome</keyword>
<dbReference type="Pfam" id="PF00069">
    <property type="entry name" value="Pkinase"/>
    <property type="match status" value="1"/>
</dbReference>
<dbReference type="PROSITE" id="PS00108">
    <property type="entry name" value="PROTEIN_KINASE_ST"/>
    <property type="match status" value="1"/>
</dbReference>
<keyword evidence="2" id="KW-0808">Transferase</keyword>
<evidence type="ECO:0000256" key="4">
    <source>
        <dbReference type="ARBA" id="ARBA00022777"/>
    </source>
</evidence>
<keyword evidence="5" id="KW-0067">ATP-binding</keyword>
<evidence type="ECO:0000313" key="9">
    <source>
        <dbReference type="RefSeq" id="XP_012941698.1"/>
    </source>
</evidence>
<keyword evidence="4 9" id="KW-0418">Kinase</keyword>
<evidence type="ECO:0000256" key="2">
    <source>
        <dbReference type="ARBA" id="ARBA00022679"/>
    </source>
</evidence>
<protein>
    <submittedName>
        <fullName evidence="9">Aurora kinase C</fullName>
    </submittedName>
</protein>
<dbReference type="GO" id="GO:0016301">
    <property type="term" value="F:kinase activity"/>
    <property type="evidence" value="ECO:0007669"/>
    <property type="project" value="UniProtKB-KW"/>
</dbReference>
<dbReference type="InterPro" id="IPR000719">
    <property type="entry name" value="Prot_kinase_dom"/>
</dbReference>
<dbReference type="Gene3D" id="1.10.510.10">
    <property type="entry name" value="Transferase(Phosphotransferase) domain 1"/>
    <property type="match status" value="1"/>
</dbReference>
<evidence type="ECO:0000256" key="6">
    <source>
        <dbReference type="SAM" id="MobiDB-lite"/>
    </source>
</evidence>
<dbReference type="GeneID" id="101859428"/>
<dbReference type="RefSeq" id="XP_012941698.1">
    <property type="nucleotide sequence ID" value="XM_013086244.1"/>
</dbReference>
<evidence type="ECO:0000256" key="5">
    <source>
        <dbReference type="ARBA" id="ARBA00022840"/>
    </source>
</evidence>
<feature type="domain" description="Protein kinase" evidence="7">
    <location>
        <begin position="114"/>
        <end position="361"/>
    </location>
</feature>
<evidence type="ECO:0000313" key="8">
    <source>
        <dbReference type="Proteomes" id="UP000694888"/>
    </source>
</evidence>
<keyword evidence="3" id="KW-0547">Nucleotide-binding</keyword>
<evidence type="ECO:0000256" key="3">
    <source>
        <dbReference type="ARBA" id="ARBA00022741"/>
    </source>
</evidence>
<reference evidence="9" key="1">
    <citation type="submission" date="2025-08" db="UniProtKB">
        <authorList>
            <consortium name="RefSeq"/>
        </authorList>
    </citation>
    <scope>IDENTIFICATION</scope>
</reference>
<gene>
    <name evidence="9" type="primary">LOC101859428</name>
</gene>
<feature type="region of interest" description="Disordered" evidence="6">
    <location>
        <begin position="1"/>
        <end position="28"/>
    </location>
</feature>
<dbReference type="Proteomes" id="UP000694888">
    <property type="component" value="Unplaced"/>
</dbReference>
<dbReference type="SMART" id="SM00220">
    <property type="entry name" value="S_TKc"/>
    <property type="match status" value="1"/>
</dbReference>
<accession>A0ABM1A6E6</accession>
<dbReference type="PANTHER" id="PTHR24351">
    <property type="entry name" value="RIBOSOMAL PROTEIN S6 KINASE"/>
    <property type="match status" value="1"/>
</dbReference>
<evidence type="ECO:0000259" key="7">
    <source>
        <dbReference type="PROSITE" id="PS50011"/>
    </source>
</evidence>
<keyword evidence="1" id="KW-0723">Serine/threonine-protein kinase</keyword>
<feature type="compositionally biased region" description="Basic residues" evidence="6">
    <location>
        <begin position="1"/>
        <end position="14"/>
    </location>
</feature>
<dbReference type="SUPFAM" id="SSF56112">
    <property type="entry name" value="Protein kinase-like (PK-like)"/>
    <property type="match status" value="1"/>
</dbReference>
<dbReference type="InterPro" id="IPR011009">
    <property type="entry name" value="Kinase-like_dom_sf"/>
</dbReference>
<proteinExistence type="predicted"/>
<evidence type="ECO:0000256" key="1">
    <source>
        <dbReference type="ARBA" id="ARBA00022527"/>
    </source>
</evidence>
<sequence>MPCCKRSKQRKQRRTSVQPHRESSMPQNSEYFEFMESQPSTRHLDRLAGPEPMSWTVASSFILSSRHCSGQYSDASPAAIEENECHLCEEPYYSSQRDGYRPGVWKTYHPEEFQTLKLNIFRGSTCKIHLVQHKESKLVAIMKILNDRHSHEALREMNMARLNRDSPFLLRILDGFRALTNYYILLEYAPFRTLDHLTSAVKGLGSANTCFYALEMACALDFLHDHQIIHRDVKPENTFVLSSGHVALGDFGSVYDTTNDTELPHRTCGTYVTRPPEVWSNQGYSYSVDIWELGISMCNLITNKWPIVSANMERHMALVQKGIIIFTSDYTPGASDLISKMCTVDPAERINIKEVLKHGYFEGVESYEPPFSPTHLLQVYSMREEERKDIERLLHLEEIPPSS</sequence>
<dbReference type="PROSITE" id="PS50011">
    <property type="entry name" value="PROTEIN_KINASE_DOM"/>
    <property type="match status" value="1"/>
</dbReference>